<evidence type="ECO:0008006" key="3">
    <source>
        <dbReference type="Google" id="ProtNLM"/>
    </source>
</evidence>
<dbReference type="PATRIC" id="fig|423471.3.peg.4882"/>
<comment type="caution">
    <text evidence="1">The sequence shown here is derived from an EMBL/GenBank/DDBJ whole genome shotgun (WGS) entry which is preliminary data.</text>
</comment>
<protein>
    <recommendedName>
        <fullName evidence="3">DUF4926 domain-containing protein</fullName>
    </recommendedName>
</protein>
<accession>G5JCS5</accession>
<evidence type="ECO:0000313" key="1">
    <source>
        <dbReference type="EMBL" id="EHJ10008.1"/>
    </source>
</evidence>
<reference evidence="1 2" key="1">
    <citation type="journal article" date="2011" name="Front. Microbiol.">
        <title>Two Strains of Crocosphaera watsonii with Highly Conserved Genomes are Distinguished by Strain-Specific Features.</title>
        <authorList>
            <person name="Bench S.R."/>
            <person name="Ilikchyan I.N."/>
            <person name="Tripp H.J."/>
            <person name="Zehr J.P."/>
        </authorList>
    </citation>
    <scope>NUCLEOTIDE SEQUENCE [LARGE SCALE GENOMIC DNA]</scope>
    <source>
        <strain evidence="1 2">WH 0003</strain>
    </source>
</reference>
<proteinExistence type="predicted"/>
<dbReference type="GeneID" id="88768549"/>
<dbReference type="Proteomes" id="UP000003477">
    <property type="component" value="Unassembled WGS sequence"/>
</dbReference>
<dbReference type="RefSeq" id="WP_007308006.1">
    <property type="nucleotide sequence ID" value="NZ_AESD01000805.1"/>
</dbReference>
<dbReference type="EMBL" id="AESD01000805">
    <property type="protein sequence ID" value="EHJ10008.1"/>
    <property type="molecule type" value="Genomic_DNA"/>
</dbReference>
<dbReference type="InterPro" id="IPR032568">
    <property type="entry name" value="DUF4926"/>
</dbReference>
<name>G5JCS5_CROWT</name>
<organism evidence="1 2">
    <name type="scientific">Crocosphaera watsonii WH 0003</name>
    <dbReference type="NCBI Taxonomy" id="423471"/>
    <lineage>
        <taxon>Bacteria</taxon>
        <taxon>Bacillati</taxon>
        <taxon>Cyanobacteriota</taxon>
        <taxon>Cyanophyceae</taxon>
        <taxon>Oscillatoriophycideae</taxon>
        <taxon>Chroococcales</taxon>
        <taxon>Aphanothecaceae</taxon>
        <taxon>Crocosphaera</taxon>
    </lineage>
</organism>
<dbReference type="Pfam" id="PF16277">
    <property type="entry name" value="DUF4926"/>
    <property type="match status" value="1"/>
</dbReference>
<dbReference type="AlphaFoldDB" id="G5JCS5"/>
<gene>
    <name evidence="1" type="ORF">CWATWH0003_5225</name>
</gene>
<sequence length="81" mass="9053">MIELYQRVSLNKDFPEYGLKRGDIATLIDKVPHPSGKEEGYVLEIFNAIGESIKVIIVPKSTVEPLREDEVLSVRSLAQIG</sequence>
<evidence type="ECO:0000313" key="2">
    <source>
        <dbReference type="Proteomes" id="UP000003477"/>
    </source>
</evidence>